<name>A0A2P2K3A0_RHIMU</name>
<proteinExistence type="predicted"/>
<evidence type="ECO:0000313" key="1">
    <source>
        <dbReference type="EMBL" id="MBX00204.1"/>
    </source>
</evidence>
<accession>A0A2P2K3A0</accession>
<organism evidence="1">
    <name type="scientific">Rhizophora mucronata</name>
    <name type="common">Asiatic mangrove</name>
    <dbReference type="NCBI Taxonomy" id="61149"/>
    <lineage>
        <taxon>Eukaryota</taxon>
        <taxon>Viridiplantae</taxon>
        <taxon>Streptophyta</taxon>
        <taxon>Embryophyta</taxon>
        <taxon>Tracheophyta</taxon>
        <taxon>Spermatophyta</taxon>
        <taxon>Magnoliopsida</taxon>
        <taxon>eudicotyledons</taxon>
        <taxon>Gunneridae</taxon>
        <taxon>Pentapetalae</taxon>
        <taxon>rosids</taxon>
        <taxon>fabids</taxon>
        <taxon>Malpighiales</taxon>
        <taxon>Rhizophoraceae</taxon>
        <taxon>Rhizophora</taxon>
    </lineage>
</organism>
<dbReference type="AlphaFoldDB" id="A0A2P2K3A0"/>
<reference evidence="1" key="1">
    <citation type="submission" date="2018-02" db="EMBL/GenBank/DDBJ databases">
        <title>Rhizophora mucronata_Transcriptome.</title>
        <authorList>
            <person name="Meera S.P."/>
            <person name="Sreeshan A."/>
            <person name="Augustine A."/>
        </authorList>
    </citation>
    <scope>NUCLEOTIDE SEQUENCE</scope>
    <source>
        <tissue evidence="1">Leaf</tissue>
    </source>
</reference>
<protein>
    <submittedName>
        <fullName evidence="1">Uncharacterized protein</fullName>
    </submittedName>
</protein>
<dbReference type="EMBL" id="GGEC01019720">
    <property type="protein sequence ID" value="MBX00204.1"/>
    <property type="molecule type" value="Transcribed_RNA"/>
</dbReference>
<sequence>MSIESPWMRCSLKFLTELLPLAHLQVFFCFSFS</sequence>